<name>A0A364Y403_9BACT</name>
<dbReference type="RefSeq" id="WP_112746327.1">
    <property type="nucleotide sequence ID" value="NZ_QMFY01000003.1"/>
</dbReference>
<dbReference type="SUPFAM" id="SSF49464">
    <property type="entry name" value="Carboxypeptidase regulatory domain-like"/>
    <property type="match status" value="1"/>
</dbReference>
<comment type="caution">
    <text evidence="1">The sequence shown here is derived from an EMBL/GenBank/DDBJ whole genome shotgun (WGS) entry which is preliminary data.</text>
</comment>
<organism evidence="1 2">
    <name type="scientific">Pseudochryseolinea flava</name>
    <dbReference type="NCBI Taxonomy" id="2059302"/>
    <lineage>
        <taxon>Bacteria</taxon>
        <taxon>Pseudomonadati</taxon>
        <taxon>Bacteroidota</taxon>
        <taxon>Cytophagia</taxon>
        <taxon>Cytophagales</taxon>
        <taxon>Fulvivirgaceae</taxon>
        <taxon>Pseudochryseolinea</taxon>
    </lineage>
</organism>
<gene>
    <name evidence="1" type="ORF">DQQ10_07975</name>
</gene>
<proteinExistence type="predicted"/>
<evidence type="ECO:0000313" key="1">
    <source>
        <dbReference type="EMBL" id="RAW01587.1"/>
    </source>
</evidence>
<sequence>MDPITITPLTDQLNSFPHFMPNQVLTHTQLNELAFYLEQQDRFTRQRLIGIGIVCGLKPNLILGGNSITVEVDHGVGVTSCGFLIDIPEKLSFTKKKSYTTPADYEPFLIGPSDTPFTCIELKPDGSTESGVSNLTNNDVANKIVILFLDIEDKPNGKCLGENCDEKGNKWLFTLRVLLVEHTKATGLSDAQKILKKAYAPNVFNNLLNTDSDRDNFFNPEYQLPPVFVERLHNANSNADFDLRSIHSYAELEKAYFNVIESSSVRVAKALHRTYELFKPIFDAQLASTTTPFPSFDLNDGSNGLLQLIYSHQQKWTAQYLYDFVRDLVESYSELREELFALMGECSPDPTKFPRHLMIGELASNTLGQFNPNDYAPPTVYRNHFLYSPVMNGQSGHLKKSKMIISRLVTMIDMLNFSDLMEDDLNKVPIRITPDKNCCSMLSDQRIPFYYNKEGVYNLADLWNYKLTIQNRAYANRSYFIEGYIPGGLPADVQNALKNPLLSDVVKLSKLAVEGHVGKSLSDAVNELKRIRSQYNLSFDILALKLDSNFNEVYIADDNLIADLQTTYLTSRNELACCLIELRKYVEDNRQMIAVMFAWMIVILIYTTNSQATIDYADIYYIIGLLLDAYMAALDAAIDALPADIKQFDFANFASAFAVVDNFTRVFKYIINTWGDVEFFLVAKRGEEQPGNMWVLSDVVSIFLNYFEMYLDKIGDDCVLGKFYTIYTIFQKRVQTFCLFDRFNNVETGVHGMEHIAGTIQGGTFILVYEDEEEIQEFYGEIIDVNEAPVAMAYIVNAENESIVYGMTDNKGKYRVNVPKSATAVKFVKPGHVSQEVKMYKKSARKVNMASYADSAEGNAKTPQKNMSKLDVAYTNIHQAVNGVAALDEKYKGIADFIKIILAEKSEKAFVIADKKSFRVVADFYLPHLIHNVKTVVDPIDACNDFKEPQVLDYKAIGKMMKANAKMSAKSMENHVKAMYTHETNKK</sequence>
<reference evidence="1 2" key="1">
    <citation type="submission" date="2018-06" db="EMBL/GenBank/DDBJ databases">
        <title>Chryseolinea flavus sp. nov., a member of the phylum Bacteroidetes isolated from soil.</title>
        <authorList>
            <person name="Li Y."/>
            <person name="Wang J."/>
        </authorList>
    </citation>
    <scope>NUCLEOTIDE SEQUENCE [LARGE SCALE GENOMIC DNA]</scope>
    <source>
        <strain evidence="1 2">SDU1-6</strain>
    </source>
</reference>
<dbReference type="OrthoDB" id="596204at2"/>
<dbReference type="InterPro" id="IPR008969">
    <property type="entry name" value="CarboxyPept-like_regulatory"/>
</dbReference>
<accession>A0A364Y403</accession>
<evidence type="ECO:0008006" key="3">
    <source>
        <dbReference type="Google" id="ProtNLM"/>
    </source>
</evidence>
<dbReference type="Proteomes" id="UP000251889">
    <property type="component" value="Unassembled WGS sequence"/>
</dbReference>
<keyword evidence="2" id="KW-1185">Reference proteome</keyword>
<dbReference type="AlphaFoldDB" id="A0A364Y403"/>
<dbReference type="EMBL" id="QMFY01000003">
    <property type="protein sequence ID" value="RAW01587.1"/>
    <property type="molecule type" value="Genomic_DNA"/>
</dbReference>
<evidence type="ECO:0000313" key="2">
    <source>
        <dbReference type="Proteomes" id="UP000251889"/>
    </source>
</evidence>
<protein>
    <recommendedName>
        <fullName evidence="3">Carboxypeptidase regulatory-like domain-containing protein</fullName>
    </recommendedName>
</protein>